<dbReference type="InterPro" id="IPR041588">
    <property type="entry name" value="Integrase_H2C2"/>
</dbReference>
<proteinExistence type="predicted"/>
<dbReference type="InterPro" id="IPR012337">
    <property type="entry name" value="RNaseH-like_sf"/>
</dbReference>
<reference evidence="2" key="2">
    <citation type="submission" date="2022-06" db="UniProtKB">
        <authorList>
            <consortium name="EnsemblMetazoa"/>
        </authorList>
    </citation>
    <scope>IDENTIFICATION</scope>
    <source>
        <strain evidence="2">p50T (Dazao)</strain>
    </source>
</reference>
<dbReference type="Proteomes" id="UP000005204">
    <property type="component" value="Unassembled WGS sequence"/>
</dbReference>
<dbReference type="GO" id="GO:0015074">
    <property type="term" value="P:DNA integration"/>
    <property type="evidence" value="ECO:0007669"/>
    <property type="project" value="InterPro"/>
</dbReference>
<sequence>MVESQEVLSHLIGKRRYVKGSLTRLYNQLGETERLSTETIQCRLERCVVAFRKYGDYCGRILATNPADEEDSGEYDDKYFGIMACYQAELNKRKANAPPNPTPQKRLIKLPTIEMPQFTGQYSKYITFREMFKSVIENDVSLDDIQKLHYLRSFLKEEPLDLIINLPLIGSSFKEALRLLDQRYYNKYNIMTELLSTLLDLDVISKPSPSNIRHFVSTIKQTLAALKNMEAKVDEWDPILMLILTRKLDERTAREYQLDRDNTMDPTVDQLLAFLEKRALAMENAGQSAAKLFTTKVVNAVTAKEKRECYFCKSVEHKIYNCKNFKLLPSAERISFAQKNELCNICLNKHPGKCRFYFRCSTCKKGHHSLLHREEEKAEAVIMLSGNNDNNVLIPTARIKVFSSDGREVRIKAILDSASQASLITTKALKVLGLTPKRDSTNIIGVTNNKNQVHYSVPIEVHSMKTPFKVSMNCHVVDTITCKLPQTPIDPSTVVVPKNIQLADDEFYKPSEINMLIGASVFFQALLPATTNSTCATRRQPPVDPASQSKGTPQIINTKFGHIIAGGLPPQHEVTKIVSLLCTCESDIATTITKFWDTEKVPEAFLEKDAEHDIVENNFKATVQLSNHRFQVDLPLKVPLNEVNATLGESFDLALYRFLNLEKKLHKNINLLTDYKNFIHQYVDMGHAHFVDFQSFNFDSDAIYFLPHHAVLNEASKTTRTRVVFDGSMKTKNKVSLNDILLNGPIVQRDLFEIITLYRLGDYTFNSDIKKMFRNVMVNPEYTTLQNILWRDRLDEPIRCIRLDTVTYGLKCSSYLATRCLLELANMHQADLPLASFIIKNCVYVDDVLYSDNDLTALHEAKQQLKRLLSLGGFQMHKWSSNCDEILVDIPFNERQLDEIEVQKENSSIKALGMTIDAKKDCFVIKCPNNFSLNSISKRQILSDIAKLYDPLGFVSPIIVKAKVIMQRLWCEKVDWDACPPPQVREEWTDFATSLAQMEPIYLQRNIQVPDDAEAVQIVGFADASSSTGYGACLYLRVIDKAGKVTVSLLCSKSRINPRKKSLTVPRLELNAMLLLAKLTAKMYDTLKIKIKIDDVILFSDSQIALAWAHTEITKLQAYVANRVKVVQQLTNRWHWGYVSTHENPADYISRGLGPPELHSCSMWWDGPEFLHKREYTFGQNILKENADNLPEMKTAPVASTSAGVILLTLKQKEISHMLEKYSDINKMTRVLAYILRFCHNSKPNNIKIQTSYLHSKELERSLSLLIKHEQKYYFSKELSLLRTGENIKGPLKPLHPFIDDQGLLRVGGRLQNASISYNQKHPMILPKGSKLTDLIISREHLRLLHAGPKLLLSQLNQKYWLLNGLRQVKKITHKCLNCFRMKATCAKQLMGSLPTHRVTPSRAFQVVGIDYAGPIQIKNSRIRRALLTKGYICIFVCFNTKAIHIELASDLSTETFLACFKRFISRRGMPTNIYCDNGGAFKGAANHLVDLYRLNSSKDHQTQVQNFSNRLGIKFNFTPSYSPVFAGLAEAAVKSMKFHLKRVLQKIVLTYEQLNTVLCQIEAILNSRPLMSVSTDITDFSYLTPGHFLVGAPLTSFPEPDISETPVNRLRFWRLVESMKQSFWKTWHRQYLNILQARPKWRDTLPDISVGKMVLLKEPNSPPLYWPLARISKVFPGGDGKVRAFDVTAPNGKVYRRSLSGVSLLPFDNN</sequence>
<dbReference type="InterPro" id="IPR005312">
    <property type="entry name" value="DUF1759"/>
</dbReference>
<dbReference type="GO" id="GO:0003676">
    <property type="term" value="F:nucleic acid binding"/>
    <property type="evidence" value="ECO:0007669"/>
    <property type="project" value="InterPro"/>
</dbReference>
<dbReference type="Gene3D" id="3.30.420.10">
    <property type="entry name" value="Ribonuclease H-like superfamily/Ribonuclease H"/>
    <property type="match status" value="1"/>
</dbReference>
<organism evidence="2 3">
    <name type="scientific">Bombyx mori</name>
    <name type="common">Silk moth</name>
    <dbReference type="NCBI Taxonomy" id="7091"/>
    <lineage>
        <taxon>Eukaryota</taxon>
        <taxon>Metazoa</taxon>
        <taxon>Ecdysozoa</taxon>
        <taxon>Arthropoda</taxon>
        <taxon>Hexapoda</taxon>
        <taxon>Insecta</taxon>
        <taxon>Pterygota</taxon>
        <taxon>Neoptera</taxon>
        <taxon>Endopterygota</taxon>
        <taxon>Lepidoptera</taxon>
        <taxon>Glossata</taxon>
        <taxon>Ditrysia</taxon>
        <taxon>Bombycoidea</taxon>
        <taxon>Bombycidae</taxon>
        <taxon>Bombycinae</taxon>
        <taxon>Bombyx</taxon>
    </lineage>
</organism>
<dbReference type="InterPro" id="IPR008042">
    <property type="entry name" value="Retrotrans_Pao"/>
</dbReference>
<dbReference type="SUPFAM" id="SSF56672">
    <property type="entry name" value="DNA/RNA polymerases"/>
    <property type="match status" value="1"/>
</dbReference>
<dbReference type="Pfam" id="PF18701">
    <property type="entry name" value="DUF5641"/>
    <property type="match status" value="1"/>
</dbReference>
<dbReference type="InterPro" id="IPR043502">
    <property type="entry name" value="DNA/RNA_pol_sf"/>
</dbReference>
<protein>
    <recommendedName>
        <fullName evidence="1">Integrase catalytic domain-containing protein</fullName>
    </recommendedName>
</protein>
<feature type="domain" description="Integrase catalytic" evidence="1">
    <location>
        <begin position="1397"/>
        <end position="1594"/>
    </location>
</feature>
<dbReference type="PANTHER" id="PTHR47331">
    <property type="entry name" value="PHD-TYPE DOMAIN-CONTAINING PROTEIN"/>
    <property type="match status" value="1"/>
</dbReference>
<accession>A0A8R2LVM7</accession>
<dbReference type="Pfam" id="PF17921">
    <property type="entry name" value="Integrase_H2C2"/>
    <property type="match status" value="1"/>
</dbReference>
<dbReference type="PANTHER" id="PTHR47331:SF1">
    <property type="entry name" value="GAG-LIKE PROTEIN"/>
    <property type="match status" value="1"/>
</dbReference>
<evidence type="ECO:0000313" key="2">
    <source>
        <dbReference type="EnsemblMetazoa" id="XP_037867179.1"/>
    </source>
</evidence>
<evidence type="ECO:0000313" key="3">
    <source>
        <dbReference type="Proteomes" id="UP000005204"/>
    </source>
</evidence>
<name>A0A8R2LVM7_BOMMO</name>
<dbReference type="InterPro" id="IPR040676">
    <property type="entry name" value="DUF5641"/>
</dbReference>
<dbReference type="PROSITE" id="PS50994">
    <property type="entry name" value="INTEGRASE"/>
    <property type="match status" value="1"/>
</dbReference>
<dbReference type="SUPFAM" id="SSF53098">
    <property type="entry name" value="Ribonuclease H-like"/>
    <property type="match status" value="1"/>
</dbReference>
<dbReference type="GO" id="GO:0042575">
    <property type="term" value="C:DNA polymerase complex"/>
    <property type="evidence" value="ECO:0007669"/>
    <property type="project" value="UniProtKB-ARBA"/>
</dbReference>
<evidence type="ECO:0000259" key="1">
    <source>
        <dbReference type="PROSITE" id="PS50994"/>
    </source>
</evidence>
<dbReference type="Pfam" id="PF03564">
    <property type="entry name" value="DUF1759"/>
    <property type="match status" value="1"/>
</dbReference>
<dbReference type="InterPro" id="IPR001584">
    <property type="entry name" value="Integrase_cat-core"/>
</dbReference>
<dbReference type="EnsemblMetazoa" id="XM_038011251.1">
    <property type="protein sequence ID" value="XP_037867179.1"/>
    <property type="gene ID" value="LOC101740833"/>
</dbReference>
<reference evidence="3" key="1">
    <citation type="journal article" date="2008" name="Insect Biochem. Mol. Biol.">
        <title>The genome of a lepidopteran model insect, the silkworm Bombyx mori.</title>
        <authorList>
            <consortium name="International Silkworm Genome Consortium"/>
        </authorList>
    </citation>
    <scope>NUCLEOTIDE SEQUENCE [LARGE SCALE GENOMIC DNA]</scope>
    <source>
        <strain evidence="3">p50T</strain>
    </source>
</reference>
<keyword evidence="3" id="KW-1185">Reference proteome</keyword>
<dbReference type="Pfam" id="PF05380">
    <property type="entry name" value="Peptidase_A17"/>
    <property type="match status" value="1"/>
</dbReference>
<dbReference type="InterPro" id="IPR036397">
    <property type="entry name" value="RNaseH_sf"/>
</dbReference>
<dbReference type="GO" id="GO:0071897">
    <property type="term" value="P:DNA biosynthetic process"/>
    <property type="evidence" value="ECO:0007669"/>
    <property type="project" value="UniProtKB-ARBA"/>
</dbReference>